<dbReference type="HOGENOM" id="CLU_2830684_0_0_1"/>
<dbReference type="InParanoid" id="A0A0C2WG11"/>
<dbReference type="AlphaFoldDB" id="A0A0C2WG11"/>
<sequence>MDWNWIGGLADTGMMDSNGTDDRLVGVEALTVVALAIIAAPEPGMELGPWGESGSCIIAWLPECGP</sequence>
<proteinExistence type="predicted"/>
<protein>
    <submittedName>
        <fullName evidence="1">Uncharacterized protein</fullName>
    </submittedName>
</protein>
<evidence type="ECO:0000313" key="2">
    <source>
        <dbReference type="Proteomes" id="UP000054549"/>
    </source>
</evidence>
<reference evidence="1 2" key="1">
    <citation type="submission" date="2014-04" db="EMBL/GenBank/DDBJ databases">
        <title>Evolutionary Origins and Diversification of the Mycorrhizal Mutualists.</title>
        <authorList>
            <consortium name="DOE Joint Genome Institute"/>
            <consortium name="Mycorrhizal Genomics Consortium"/>
            <person name="Kohler A."/>
            <person name="Kuo A."/>
            <person name="Nagy L.G."/>
            <person name="Floudas D."/>
            <person name="Copeland A."/>
            <person name="Barry K.W."/>
            <person name="Cichocki N."/>
            <person name="Veneault-Fourrey C."/>
            <person name="LaButti K."/>
            <person name="Lindquist E.A."/>
            <person name="Lipzen A."/>
            <person name="Lundell T."/>
            <person name="Morin E."/>
            <person name="Murat C."/>
            <person name="Riley R."/>
            <person name="Ohm R."/>
            <person name="Sun H."/>
            <person name="Tunlid A."/>
            <person name="Henrissat B."/>
            <person name="Grigoriev I.V."/>
            <person name="Hibbett D.S."/>
            <person name="Martin F."/>
        </authorList>
    </citation>
    <scope>NUCLEOTIDE SEQUENCE [LARGE SCALE GENOMIC DNA]</scope>
    <source>
        <strain evidence="1 2">Koide BX008</strain>
    </source>
</reference>
<organism evidence="1 2">
    <name type="scientific">Amanita muscaria (strain Koide BX008)</name>
    <dbReference type="NCBI Taxonomy" id="946122"/>
    <lineage>
        <taxon>Eukaryota</taxon>
        <taxon>Fungi</taxon>
        <taxon>Dikarya</taxon>
        <taxon>Basidiomycota</taxon>
        <taxon>Agaricomycotina</taxon>
        <taxon>Agaricomycetes</taxon>
        <taxon>Agaricomycetidae</taxon>
        <taxon>Agaricales</taxon>
        <taxon>Pluteineae</taxon>
        <taxon>Amanitaceae</taxon>
        <taxon>Amanita</taxon>
    </lineage>
</organism>
<name>A0A0C2WG11_AMAMK</name>
<gene>
    <name evidence="1" type="ORF">M378DRAFT_173573</name>
</gene>
<accession>A0A0C2WG11</accession>
<evidence type="ECO:0000313" key="1">
    <source>
        <dbReference type="EMBL" id="KIL55531.1"/>
    </source>
</evidence>
<keyword evidence="2" id="KW-1185">Reference proteome</keyword>
<dbReference type="Proteomes" id="UP000054549">
    <property type="component" value="Unassembled WGS sequence"/>
</dbReference>
<dbReference type="EMBL" id="KN818504">
    <property type="protein sequence ID" value="KIL55531.1"/>
    <property type="molecule type" value="Genomic_DNA"/>
</dbReference>